<feature type="transmembrane region" description="Helical" evidence="10">
    <location>
        <begin position="96"/>
        <end position="114"/>
    </location>
</feature>
<organism evidence="13 14">
    <name type="scientific">Candidatus Argoarchaeum ethanivorans</name>
    <dbReference type="NCBI Taxonomy" id="2608793"/>
    <lineage>
        <taxon>Archaea</taxon>
        <taxon>Methanobacteriati</taxon>
        <taxon>Methanobacteriota</taxon>
        <taxon>Stenosarchaea group</taxon>
        <taxon>Methanomicrobia</taxon>
        <taxon>Methanosarcinales</taxon>
        <taxon>Methanosarcinales incertae sedis</taxon>
        <taxon>GOM Arc I cluster</taxon>
        <taxon>Candidatus Argoarchaeum</taxon>
    </lineage>
</organism>
<comment type="caution">
    <text evidence="13">The sequence shown here is derived from an EMBL/GenBank/DDBJ whole genome shotgun (WGS) entry which is preliminary data.</text>
</comment>
<comment type="subcellular location">
    <subcellularLocation>
        <location evidence="1">Cell membrane</location>
        <topology evidence="1">Multi-pass membrane protein</topology>
    </subcellularLocation>
</comment>
<dbReference type="Pfam" id="PF06271">
    <property type="entry name" value="RDD"/>
    <property type="match status" value="1"/>
</dbReference>
<dbReference type="GO" id="GO:0046872">
    <property type="term" value="F:metal ion binding"/>
    <property type="evidence" value="ECO:0007669"/>
    <property type="project" value="UniProtKB-KW"/>
</dbReference>
<proteinExistence type="inferred from homology"/>
<dbReference type="GO" id="GO:0005886">
    <property type="term" value="C:plasma membrane"/>
    <property type="evidence" value="ECO:0007669"/>
    <property type="project" value="UniProtKB-SubCell"/>
</dbReference>
<keyword evidence="4 10" id="KW-0812">Transmembrane</keyword>
<keyword evidence="5" id="KW-0479">Metal-binding</keyword>
<dbReference type="InterPro" id="IPR010432">
    <property type="entry name" value="RDD"/>
</dbReference>
<comment type="similarity">
    <text evidence="2">Belongs to the archaeal RpoM/eukaryotic RPA12/RPB9/RPC11 RNA polymerase family.</text>
</comment>
<evidence type="ECO:0000256" key="8">
    <source>
        <dbReference type="ARBA" id="ARBA00023136"/>
    </source>
</evidence>
<dbReference type="AlphaFoldDB" id="A0A811TD39"/>
<evidence type="ECO:0000256" key="7">
    <source>
        <dbReference type="ARBA" id="ARBA00022989"/>
    </source>
</evidence>
<dbReference type="EMBL" id="CAJHIS010000013">
    <property type="protein sequence ID" value="CAD6493582.1"/>
    <property type="molecule type" value="Genomic_DNA"/>
</dbReference>
<feature type="transmembrane region" description="Helical" evidence="10">
    <location>
        <begin position="143"/>
        <end position="165"/>
    </location>
</feature>
<name>A0A811TD39_9EURY</name>
<evidence type="ECO:0000256" key="1">
    <source>
        <dbReference type="ARBA" id="ARBA00004651"/>
    </source>
</evidence>
<keyword evidence="9" id="KW-0804">Transcription</keyword>
<evidence type="ECO:0000256" key="3">
    <source>
        <dbReference type="ARBA" id="ARBA00022475"/>
    </source>
</evidence>
<feature type="domain" description="RDD" evidence="11">
    <location>
        <begin position="66"/>
        <end position="178"/>
    </location>
</feature>
<evidence type="ECO:0000256" key="4">
    <source>
        <dbReference type="ARBA" id="ARBA00022692"/>
    </source>
</evidence>
<evidence type="ECO:0000259" key="12">
    <source>
        <dbReference type="Pfam" id="PF12773"/>
    </source>
</evidence>
<dbReference type="PANTHER" id="PTHR36115">
    <property type="entry name" value="PROLINE-RICH ANTIGEN HOMOLOG-RELATED"/>
    <property type="match status" value="1"/>
</dbReference>
<evidence type="ECO:0000259" key="11">
    <source>
        <dbReference type="Pfam" id="PF06271"/>
    </source>
</evidence>
<feature type="domain" description="DZANK-type" evidence="12">
    <location>
        <begin position="3"/>
        <end position="55"/>
    </location>
</feature>
<keyword evidence="3" id="KW-1003">Cell membrane</keyword>
<feature type="transmembrane region" description="Helical" evidence="10">
    <location>
        <begin position="72"/>
        <end position="90"/>
    </location>
</feature>
<evidence type="ECO:0000313" key="13">
    <source>
        <dbReference type="EMBL" id="CAD6493582.1"/>
    </source>
</evidence>
<dbReference type="InterPro" id="IPR025874">
    <property type="entry name" value="DZR"/>
</dbReference>
<dbReference type="InterPro" id="IPR051791">
    <property type="entry name" value="Pra-immunoreactive"/>
</dbReference>
<gene>
    <name evidence="13" type="ORF">EMLJLAPB_00563</name>
</gene>
<dbReference type="Pfam" id="PF12773">
    <property type="entry name" value="DZR"/>
    <property type="match status" value="1"/>
</dbReference>
<keyword evidence="7 10" id="KW-1133">Transmembrane helix</keyword>
<evidence type="ECO:0000313" key="14">
    <source>
        <dbReference type="Proteomes" id="UP000634805"/>
    </source>
</evidence>
<dbReference type="PANTHER" id="PTHR36115:SF4">
    <property type="entry name" value="MEMBRANE PROTEIN"/>
    <property type="match status" value="1"/>
</dbReference>
<dbReference type="InterPro" id="IPR019761">
    <property type="entry name" value="DNA-dir_RNA_pol-M_15_CS"/>
</dbReference>
<protein>
    <submittedName>
        <fullName evidence="13">RDD family protein</fullName>
    </submittedName>
</protein>
<evidence type="ECO:0000256" key="10">
    <source>
        <dbReference type="SAM" id="Phobius"/>
    </source>
</evidence>
<accession>A0A811TD39</accession>
<evidence type="ECO:0000256" key="5">
    <source>
        <dbReference type="ARBA" id="ARBA00022723"/>
    </source>
</evidence>
<reference evidence="13" key="1">
    <citation type="submission" date="2020-10" db="EMBL/GenBank/DDBJ databases">
        <authorList>
            <person name="Hahn C.J."/>
            <person name="Laso-Perez R."/>
            <person name="Vulcano F."/>
            <person name="Vaziourakis K.-M."/>
            <person name="Stokke R."/>
            <person name="Steen I.H."/>
            <person name="Teske A."/>
            <person name="Boetius A."/>
            <person name="Liebeke M."/>
            <person name="Amann R."/>
            <person name="Knittel K."/>
        </authorList>
    </citation>
    <scope>NUCLEOTIDE SEQUENCE</scope>
    <source>
        <strain evidence="13">Gfbio:e3339647-f889-4370-9287-4fb5cb688e4c:AG392D22_GoMArc1</strain>
    </source>
</reference>
<sequence>MLCPRCGAEMKEGDRFCSSCGSVIEHIEKVEVGKKICPKCGTELVEGVTVCSSCGARISEISMEKASAGARFGSYILDSIIVGVMGFILGFVLEPIASFLGLLISVGYYTYFFGNGQTLGMKAAKIKLCGTDGTYPIGYAKGFLRWIGMIISGLVIGLGYLWILIDENKQGWHDKIAGTYVVVE</sequence>
<keyword evidence="6" id="KW-0862">Zinc</keyword>
<dbReference type="Proteomes" id="UP000634805">
    <property type="component" value="Unassembled WGS sequence"/>
</dbReference>
<keyword evidence="8 10" id="KW-0472">Membrane</keyword>
<evidence type="ECO:0000256" key="2">
    <source>
        <dbReference type="ARBA" id="ARBA00008925"/>
    </source>
</evidence>
<dbReference type="PROSITE" id="PS01030">
    <property type="entry name" value="RNA_POL_M_15KD"/>
    <property type="match status" value="1"/>
</dbReference>
<evidence type="ECO:0000256" key="6">
    <source>
        <dbReference type="ARBA" id="ARBA00022833"/>
    </source>
</evidence>
<evidence type="ECO:0000256" key="9">
    <source>
        <dbReference type="ARBA" id="ARBA00023163"/>
    </source>
</evidence>